<dbReference type="GO" id="GO:0004176">
    <property type="term" value="F:ATP-dependent peptidase activity"/>
    <property type="evidence" value="ECO:0007669"/>
    <property type="project" value="InterPro"/>
</dbReference>
<dbReference type="SUPFAM" id="SSF52096">
    <property type="entry name" value="ClpP/crotonase"/>
    <property type="match status" value="1"/>
</dbReference>
<dbReference type="RefSeq" id="XP_028134908.1">
    <property type="nucleotide sequence ID" value="XM_028279107.1"/>
</dbReference>
<name>A0A6P7FPI6_DIAVI</name>
<evidence type="ECO:0000256" key="9">
    <source>
        <dbReference type="RuleBase" id="RU000549"/>
    </source>
</evidence>
<dbReference type="InterPro" id="IPR023562">
    <property type="entry name" value="ClpP/TepA"/>
</dbReference>
<evidence type="ECO:0000256" key="1">
    <source>
        <dbReference type="ARBA" id="ARBA00007039"/>
    </source>
</evidence>
<dbReference type="PANTHER" id="PTHR10381">
    <property type="entry name" value="ATP-DEPENDENT CLP PROTEASE PROTEOLYTIC SUBUNIT"/>
    <property type="match status" value="1"/>
</dbReference>
<comment type="subunit">
    <text evidence="6">Tetradecamer that assembles into a two heptameric rings with a central cavity.</text>
</comment>
<dbReference type="GO" id="GO:0009368">
    <property type="term" value="C:endopeptidase Clp complex"/>
    <property type="evidence" value="ECO:0007669"/>
    <property type="project" value="TreeGrafter"/>
</dbReference>
<evidence type="ECO:0000313" key="11">
    <source>
        <dbReference type="RefSeq" id="XP_028134908.1"/>
    </source>
</evidence>
<dbReference type="Pfam" id="PF00574">
    <property type="entry name" value="CLP_protease"/>
    <property type="match status" value="1"/>
</dbReference>
<evidence type="ECO:0000256" key="8">
    <source>
        <dbReference type="PROSITE-ProRule" id="PRU10086"/>
    </source>
</evidence>
<gene>
    <name evidence="11" type="primary">LOC114329851</name>
</gene>
<dbReference type="InParanoid" id="A0A6P7FPI6"/>
<dbReference type="EC" id="3.4.21.92" evidence="9"/>
<dbReference type="GO" id="GO:0006515">
    <property type="term" value="P:protein quality control for misfolded or incompletely synthesized proteins"/>
    <property type="evidence" value="ECO:0007669"/>
    <property type="project" value="TreeGrafter"/>
</dbReference>
<dbReference type="KEGG" id="dvv:114329851"/>
<keyword evidence="2 9" id="KW-0645">Protease</keyword>
<accession>A0A6P7FPI6</accession>
<evidence type="ECO:0000256" key="5">
    <source>
        <dbReference type="ARBA" id="ARBA00059384"/>
    </source>
</evidence>
<evidence type="ECO:0000256" key="7">
    <source>
        <dbReference type="PROSITE-ProRule" id="PRU10085"/>
    </source>
</evidence>
<organism evidence="11">
    <name type="scientific">Diabrotica virgifera virgifera</name>
    <name type="common">western corn rootworm</name>
    <dbReference type="NCBI Taxonomy" id="50390"/>
    <lineage>
        <taxon>Eukaryota</taxon>
        <taxon>Metazoa</taxon>
        <taxon>Ecdysozoa</taxon>
        <taxon>Arthropoda</taxon>
        <taxon>Hexapoda</taxon>
        <taxon>Insecta</taxon>
        <taxon>Pterygota</taxon>
        <taxon>Neoptera</taxon>
        <taxon>Endopterygota</taxon>
        <taxon>Coleoptera</taxon>
        <taxon>Polyphaga</taxon>
        <taxon>Cucujiformia</taxon>
        <taxon>Chrysomeloidea</taxon>
        <taxon>Chrysomelidae</taxon>
        <taxon>Galerucinae</taxon>
        <taxon>Diabroticina</taxon>
        <taxon>Diabroticites</taxon>
        <taxon>Diabrotica</taxon>
    </lineage>
</organism>
<comment type="function">
    <text evidence="5">Clp cleaves peptides in various proteins in a process that requires ATP hydrolysis. Clp may be responsible for a fairly general and central housekeeping function rather than for the degradation of specific substrates.</text>
</comment>
<dbReference type="InterPro" id="IPR001907">
    <property type="entry name" value="ClpP"/>
</dbReference>
<evidence type="ECO:0000256" key="4">
    <source>
        <dbReference type="ARBA" id="ARBA00022825"/>
    </source>
</evidence>
<dbReference type="FunCoup" id="A0A6P7FPI6">
    <property type="interactions" value="1286"/>
</dbReference>
<evidence type="ECO:0000256" key="3">
    <source>
        <dbReference type="ARBA" id="ARBA00022801"/>
    </source>
</evidence>
<dbReference type="Gene3D" id="3.90.226.10">
    <property type="entry name" value="2-enoyl-CoA Hydratase, Chain A, domain 1"/>
    <property type="match status" value="1"/>
</dbReference>
<dbReference type="HAMAP" id="MF_00444">
    <property type="entry name" value="ClpP"/>
    <property type="match status" value="1"/>
</dbReference>
<comment type="similarity">
    <text evidence="1 10">Belongs to the peptidase S14 family.</text>
</comment>
<feature type="active site" evidence="7">
    <location>
        <position position="142"/>
    </location>
</feature>
<dbReference type="InterPro" id="IPR018215">
    <property type="entry name" value="ClpP_Ser_AS"/>
</dbReference>
<dbReference type="InterPro" id="IPR029045">
    <property type="entry name" value="ClpP/crotonase-like_dom_sf"/>
</dbReference>
<feature type="active site" evidence="8">
    <location>
        <position position="167"/>
    </location>
</feature>
<reference evidence="11" key="1">
    <citation type="submission" date="2025-08" db="UniProtKB">
        <authorList>
            <consortium name="RefSeq"/>
        </authorList>
    </citation>
    <scope>IDENTIFICATION</scope>
    <source>
        <tissue evidence="11">Whole insect</tissue>
    </source>
</reference>
<keyword evidence="3 9" id="KW-0378">Hydrolase</keyword>
<protein>
    <recommendedName>
        <fullName evidence="10">ATP-dependent Clp protease proteolytic subunit</fullName>
        <ecNumber evidence="9">3.4.21.92</ecNumber>
    </recommendedName>
</protein>
<dbReference type="PANTHER" id="PTHR10381:SF11">
    <property type="entry name" value="ATP-DEPENDENT CLP PROTEASE PROTEOLYTIC SUBUNIT, MITOCHONDRIAL"/>
    <property type="match status" value="1"/>
</dbReference>
<evidence type="ECO:0000256" key="6">
    <source>
        <dbReference type="ARBA" id="ARBA00065540"/>
    </source>
</evidence>
<dbReference type="PROSITE" id="PS00382">
    <property type="entry name" value="CLP_PROTEASE_HIS"/>
    <property type="match status" value="1"/>
</dbReference>
<keyword evidence="4 9" id="KW-0720">Serine protease</keyword>
<evidence type="ECO:0000256" key="10">
    <source>
        <dbReference type="RuleBase" id="RU003567"/>
    </source>
</evidence>
<dbReference type="OrthoDB" id="2017408at2759"/>
<dbReference type="NCBIfam" id="NF001368">
    <property type="entry name" value="PRK00277.1"/>
    <property type="match status" value="1"/>
</dbReference>
<dbReference type="InterPro" id="IPR033135">
    <property type="entry name" value="ClpP_His_AS"/>
</dbReference>
<sequence>MTFTNIRQEVTSKLKMVRRNMFRLCSKSLEFAGLSNPTMANIPAFHHVPIVVEQTSRGERAFDIYSRLLKERIICLMGPINDISSSLIIAQLLYLQAESSSKPIHMYINSPGGVITSGLGIYDTMQYILPPVATWCVGQACSMASLLLAAGTPGMRSSLPNARIMIHQPSGGVVGQATDIKIQAEEILKIKKQINHLYEKHTGMPVEKVECSLERDNFMTPTEALLFGLIDKVSTKPLPNKEIKNKVQDQNPIVPPFIDIAKTVLKKEPSREN</sequence>
<dbReference type="PRINTS" id="PR00127">
    <property type="entry name" value="CLPPROTEASEP"/>
</dbReference>
<dbReference type="GO" id="GO:0051117">
    <property type="term" value="F:ATPase binding"/>
    <property type="evidence" value="ECO:0007669"/>
    <property type="project" value="TreeGrafter"/>
</dbReference>
<dbReference type="CDD" id="cd07017">
    <property type="entry name" value="S14_ClpP_2"/>
    <property type="match status" value="1"/>
</dbReference>
<dbReference type="FunFam" id="3.90.226.10:FF:000001">
    <property type="entry name" value="ATP-dependent Clp protease proteolytic subunit"/>
    <property type="match status" value="1"/>
</dbReference>
<dbReference type="NCBIfam" id="NF009205">
    <property type="entry name" value="PRK12553.1"/>
    <property type="match status" value="1"/>
</dbReference>
<evidence type="ECO:0000256" key="2">
    <source>
        <dbReference type="ARBA" id="ARBA00022670"/>
    </source>
</evidence>
<dbReference type="AlphaFoldDB" id="A0A6P7FPI6"/>
<dbReference type="GO" id="GO:0004252">
    <property type="term" value="F:serine-type endopeptidase activity"/>
    <property type="evidence" value="ECO:0007669"/>
    <property type="project" value="UniProtKB-EC"/>
</dbReference>
<dbReference type="PROSITE" id="PS00381">
    <property type="entry name" value="CLP_PROTEASE_SER"/>
    <property type="match status" value="1"/>
</dbReference>
<proteinExistence type="inferred from homology"/>